<feature type="transmembrane region" description="Helical" evidence="7">
    <location>
        <begin position="177"/>
        <end position="199"/>
    </location>
</feature>
<dbReference type="InterPro" id="IPR006685">
    <property type="entry name" value="MscS_channel_2nd"/>
</dbReference>
<feature type="transmembrane region" description="Helical" evidence="7">
    <location>
        <begin position="111"/>
        <end position="128"/>
    </location>
</feature>
<keyword evidence="5 7" id="KW-1133">Transmembrane helix</keyword>
<dbReference type="PANTHER" id="PTHR30566">
    <property type="entry name" value="YNAI-RELATED MECHANOSENSITIVE ION CHANNEL"/>
    <property type="match status" value="1"/>
</dbReference>
<dbReference type="InterPro" id="IPR010920">
    <property type="entry name" value="LSM_dom_sf"/>
</dbReference>
<evidence type="ECO:0000256" key="1">
    <source>
        <dbReference type="ARBA" id="ARBA00004651"/>
    </source>
</evidence>
<feature type="domain" description="Mechanosensitive ion channel MscS" evidence="8">
    <location>
        <begin position="190"/>
        <end position="259"/>
    </location>
</feature>
<evidence type="ECO:0000259" key="8">
    <source>
        <dbReference type="Pfam" id="PF00924"/>
    </source>
</evidence>
<keyword evidence="6 7" id="KW-0472">Membrane</keyword>
<sequence length="379" mass="41206">MIEFFSAPMDDAVFPLPQLHWLALELLPRAARGYADVAAELVFALLLGLVLRFVVLPLLVRASARNDWAIDDIVTARLRDRALLWSILAGVLAAMPDMPWKARSIAAGEKIAAAVLALSVTLTLMRIVSEIVGRNQSPSGGGTTLVKYIINSLLLLLGVGAILGMFGVSVFPALTALGVGGLAVALAFQDTLANVFAGVNLSASRQIRLGDFVSIDGSKMEGFVADIGWRTTTLRTLDELLIYIPNKRLAEAMMTNYSRPDPSMWIEVALRVGLDVDPEAIEALLLDEVRLARAELPGLRDEPSLPRFRVGEWALEIRLYVPIRNFVDRNPLTSTMVKRVLNRLRREGVVIPVPHRVVHMTSATADTTATPAGSQPPPP</sequence>
<gene>
    <name evidence="9" type="ORF">K7C98_20265</name>
</gene>
<dbReference type="Proteomes" id="UP001139031">
    <property type="component" value="Unassembled WGS sequence"/>
</dbReference>
<dbReference type="Gene3D" id="2.30.30.60">
    <property type="match status" value="1"/>
</dbReference>
<feature type="transmembrane region" description="Helical" evidence="7">
    <location>
        <begin position="41"/>
        <end position="61"/>
    </location>
</feature>
<accession>A0ABS7TTK9</accession>
<keyword evidence="3" id="KW-1003">Cell membrane</keyword>
<dbReference type="InterPro" id="IPR011014">
    <property type="entry name" value="MscS_channel_TM-2"/>
</dbReference>
<protein>
    <submittedName>
        <fullName evidence="9">Mechanosensitive ion channel family protein</fullName>
    </submittedName>
</protein>
<evidence type="ECO:0000313" key="9">
    <source>
        <dbReference type="EMBL" id="MBZ5711582.1"/>
    </source>
</evidence>
<name>A0ABS7TTK9_9BACT</name>
<feature type="transmembrane region" description="Helical" evidence="7">
    <location>
        <begin position="148"/>
        <end position="171"/>
    </location>
</feature>
<dbReference type="InterPro" id="IPR023408">
    <property type="entry name" value="MscS_beta-dom_sf"/>
</dbReference>
<dbReference type="Gene3D" id="3.30.70.100">
    <property type="match status" value="1"/>
</dbReference>
<dbReference type="EMBL" id="JAIRAU010000027">
    <property type="protein sequence ID" value="MBZ5711582.1"/>
    <property type="molecule type" value="Genomic_DNA"/>
</dbReference>
<evidence type="ECO:0000256" key="4">
    <source>
        <dbReference type="ARBA" id="ARBA00022692"/>
    </source>
</evidence>
<dbReference type="Gene3D" id="1.10.287.1260">
    <property type="match status" value="1"/>
</dbReference>
<dbReference type="SUPFAM" id="SSF82861">
    <property type="entry name" value="Mechanosensitive channel protein MscS (YggB), transmembrane region"/>
    <property type="match status" value="1"/>
</dbReference>
<dbReference type="SUPFAM" id="SSF50182">
    <property type="entry name" value="Sm-like ribonucleoproteins"/>
    <property type="match status" value="1"/>
</dbReference>
<dbReference type="InterPro" id="IPR011066">
    <property type="entry name" value="MscS_channel_C_sf"/>
</dbReference>
<comment type="similarity">
    <text evidence="2">Belongs to the MscS (TC 1.A.23) family.</text>
</comment>
<evidence type="ECO:0000256" key="3">
    <source>
        <dbReference type="ARBA" id="ARBA00022475"/>
    </source>
</evidence>
<evidence type="ECO:0000256" key="2">
    <source>
        <dbReference type="ARBA" id="ARBA00008017"/>
    </source>
</evidence>
<dbReference type="PROSITE" id="PS01246">
    <property type="entry name" value="UPF0003"/>
    <property type="match status" value="1"/>
</dbReference>
<reference evidence="9" key="1">
    <citation type="submission" date="2021-08" db="EMBL/GenBank/DDBJ databases">
        <authorList>
            <person name="Stevens D.C."/>
        </authorList>
    </citation>
    <scope>NUCLEOTIDE SEQUENCE</scope>
    <source>
        <strain evidence="9">DSM 53165</strain>
    </source>
</reference>
<proteinExistence type="inferred from homology"/>
<comment type="caution">
    <text evidence="9">The sequence shown here is derived from an EMBL/GenBank/DDBJ whole genome shotgun (WGS) entry which is preliminary data.</text>
</comment>
<dbReference type="RefSeq" id="WP_224193345.1">
    <property type="nucleotide sequence ID" value="NZ_JAIRAU010000027.1"/>
</dbReference>
<dbReference type="PANTHER" id="PTHR30566:SF25">
    <property type="entry name" value="INNER MEMBRANE PROTEIN"/>
    <property type="match status" value="1"/>
</dbReference>
<evidence type="ECO:0000313" key="10">
    <source>
        <dbReference type="Proteomes" id="UP001139031"/>
    </source>
</evidence>
<organism evidence="9 10">
    <name type="scientific">Nannocystis pusilla</name>
    <dbReference type="NCBI Taxonomy" id="889268"/>
    <lineage>
        <taxon>Bacteria</taxon>
        <taxon>Pseudomonadati</taxon>
        <taxon>Myxococcota</taxon>
        <taxon>Polyangia</taxon>
        <taxon>Nannocystales</taxon>
        <taxon>Nannocystaceae</taxon>
        <taxon>Nannocystis</taxon>
    </lineage>
</organism>
<dbReference type="Pfam" id="PF00924">
    <property type="entry name" value="MS_channel_2nd"/>
    <property type="match status" value="1"/>
</dbReference>
<evidence type="ECO:0000256" key="6">
    <source>
        <dbReference type="ARBA" id="ARBA00023136"/>
    </source>
</evidence>
<evidence type="ECO:0000256" key="7">
    <source>
        <dbReference type="SAM" id="Phobius"/>
    </source>
</evidence>
<comment type="subcellular location">
    <subcellularLocation>
        <location evidence="1">Cell membrane</location>
        <topology evidence="1">Multi-pass membrane protein</topology>
    </subcellularLocation>
</comment>
<dbReference type="InterPro" id="IPR006686">
    <property type="entry name" value="MscS_channel_CS"/>
</dbReference>
<keyword evidence="4 7" id="KW-0812">Transmembrane</keyword>
<evidence type="ECO:0000256" key="5">
    <source>
        <dbReference type="ARBA" id="ARBA00022989"/>
    </source>
</evidence>
<keyword evidence="10" id="KW-1185">Reference proteome</keyword>
<dbReference type="SUPFAM" id="SSF82689">
    <property type="entry name" value="Mechanosensitive channel protein MscS (YggB), C-terminal domain"/>
    <property type="match status" value="1"/>
</dbReference>